<dbReference type="EC" id="3.1.11.6" evidence="1"/>
<dbReference type="RefSeq" id="WP_307475932.1">
    <property type="nucleotide sequence ID" value="NZ_JAUSUB010000012.1"/>
</dbReference>
<gene>
    <name evidence="1" type="ORF">J2S17_002926</name>
</gene>
<protein>
    <submittedName>
        <fullName evidence="1">Exodeoxyribonuclease VII small subunit</fullName>
        <ecNumber evidence="1">3.1.11.6</ecNumber>
    </submittedName>
</protein>
<dbReference type="EMBL" id="JAUSUB010000012">
    <property type="protein sequence ID" value="MDQ0271039.1"/>
    <property type="molecule type" value="Genomic_DNA"/>
</dbReference>
<keyword evidence="1" id="KW-0378">Hydrolase</keyword>
<dbReference type="Proteomes" id="UP001238088">
    <property type="component" value="Unassembled WGS sequence"/>
</dbReference>
<proteinExistence type="predicted"/>
<dbReference type="GO" id="GO:0008855">
    <property type="term" value="F:exodeoxyribonuclease VII activity"/>
    <property type="evidence" value="ECO:0007669"/>
    <property type="project" value="UniProtKB-EC"/>
</dbReference>
<sequence>MKPKMVEKDELLLMLKDIYSQLEELEMVLEENLSNIREDWHEQQADRMTACNEKIAALDELPAGKEMVKCEQLKRHTAELKLGY</sequence>
<keyword evidence="2" id="KW-1185">Reference proteome</keyword>
<evidence type="ECO:0000313" key="1">
    <source>
        <dbReference type="EMBL" id="MDQ0271039.1"/>
    </source>
</evidence>
<name>A0ABU0AJI9_9BACI</name>
<reference evidence="1 2" key="1">
    <citation type="submission" date="2023-07" db="EMBL/GenBank/DDBJ databases">
        <title>Genomic Encyclopedia of Type Strains, Phase IV (KMG-IV): sequencing the most valuable type-strain genomes for metagenomic binning, comparative biology and taxonomic classification.</title>
        <authorList>
            <person name="Goeker M."/>
        </authorList>
    </citation>
    <scope>NUCLEOTIDE SEQUENCE [LARGE SCALE GENOMIC DNA]</scope>
    <source>
        <strain evidence="1 2">DSM 23494</strain>
    </source>
</reference>
<accession>A0ABU0AJI9</accession>
<comment type="caution">
    <text evidence="1">The sequence shown here is derived from an EMBL/GenBank/DDBJ whole genome shotgun (WGS) entry which is preliminary data.</text>
</comment>
<organism evidence="1 2">
    <name type="scientific">Cytobacillus purgationiresistens</name>
    <dbReference type="NCBI Taxonomy" id="863449"/>
    <lineage>
        <taxon>Bacteria</taxon>
        <taxon>Bacillati</taxon>
        <taxon>Bacillota</taxon>
        <taxon>Bacilli</taxon>
        <taxon>Bacillales</taxon>
        <taxon>Bacillaceae</taxon>
        <taxon>Cytobacillus</taxon>
    </lineage>
</organism>
<evidence type="ECO:0000313" key="2">
    <source>
        <dbReference type="Proteomes" id="UP001238088"/>
    </source>
</evidence>